<proteinExistence type="predicted"/>
<gene>
    <name evidence="1" type="ORF">SARC_09079</name>
</gene>
<name>A0A0L0FP27_9EUKA</name>
<dbReference type="GeneID" id="25909583"/>
<evidence type="ECO:0000313" key="2">
    <source>
        <dbReference type="Proteomes" id="UP000054560"/>
    </source>
</evidence>
<sequence length="148" mass="16869">MSRISCWMQQKETLADLSPSAPKQPYTTNNLGYEFFDYNTRSEKESSHSLPTKGFLLLGDNDGHYAKSSSNFITWSVLILTVSDDPGIYGHPKYFVSMATQVFCIYGHPSRDAHNTLPTSKLNRELNKSIRQSSMSTKFIKQAHFSYR</sequence>
<reference evidence="1 2" key="1">
    <citation type="submission" date="2011-02" db="EMBL/GenBank/DDBJ databases">
        <title>The Genome Sequence of Sphaeroforma arctica JP610.</title>
        <authorList>
            <consortium name="The Broad Institute Genome Sequencing Platform"/>
            <person name="Russ C."/>
            <person name="Cuomo C."/>
            <person name="Young S.K."/>
            <person name="Zeng Q."/>
            <person name="Gargeya S."/>
            <person name="Alvarado L."/>
            <person name="Berlin A."/>
            <person name="Chapman S.B."/>
            <person name="Chen Z."/>
            <person name="Freedman E."/>
            <person name="Gellesch M."/>
            <person name="Goldberg J."/>
            <person name="Griggs A."/>
            <person name="Gujja S."/>
            <person name="Heilman E."/>
            <person name="Heiman D."/>
            <person name="Howarth C."/>
            <person name="Mehta T."/>
            <person name="Neiman D."/>
            <person name="Pearson M."/>
            <person name="Roberts A."/>
            <person name="Saif S."/>
            <person name="Shea T."/>
            <person name="Shenoy N."/>
            <person name="Sisk P."/>
            <person name="Stolte C."/>
            <person name="Sykes S."/>
            <person name="White J."/>
            <person name="Yandava C."/>
            <person name="Burger G."/>
            <person name="Gray M.W."/>
            <person name="Holland P.W.H."/>
            <person name="King N."/>
            <person name="Lang F.B.F."/>
            <person name="Roger A.J."/>
            <person name="Ruiz-Trillo I."/>
            <person name="Haas B."/>
            <person name="Nusbaum C."/>
            <person name="Birren B."/>
        </authorList>
    </citation>
    <scope>NUCLEOTIDE SEQUENCE [LARGE SCALE GENOMIC DNA]</scope>
    <source>
        <strain evidence="1 2">JP610</strain>
    </source>
</reference>
<dbReference type="AlphaFoldDB" id="A0A0L0FP27"/>
<dbReference type="EMBL" id="KQ242479">
    <property type="protein sequence ID" value="KNC78494.1"/>
    <property type="molecule type" value="Genomic_DNA"/>
</dbReference>
<accession>A0A0L0FP27</accession>
<dbReference type="Proteomes" id="UP000054560">
    <property type="component" value="Unassembled WGS sequence"/>
</dbReference>
<dbReference type="RefSeq" id="XP_014152396.1">
    <property type="nucleotide sequence ID" value="XM_014296921.1"/>
</dbReference>
<keyword evidence="2" id="KW-1185">Reference proteome</keyword>
<organism evidence="1 2">
    <name type="scientific">Sphaeroforma arctica JP610</name>
    <dbReference type="NCBI Taxonomy" id="667725"/>
    <lineage>
        <taxon>Eukaryota</taxon>
        <taxon>Ichthyosporea</taxon>
        <taxon>Ichthyophonida</taxon>
        <taxon>Sphaeroforma</taxon>
    </lineage>
</organism>
<evidence type="ECO:0000313" key="1">
    <source>
        <dbReference type="EMBL" id="KNC78494.1"/>
    </source>
</evidence>
<protein>
    <submittedName>
        <fullName evidence="1">Uncharacterized protein</fullName>
    </submittedName>
</protein>